<dbReference type="EMBL" id="CP012098">
    <property type="protein sequence ID" value="AQP38418.1"/>
    <property type="molecule type" value="Genomic_DNA"/>
</dbReference>
<evidence type="ECO:0000313" key="2">
    <source>
        <dbReference type="Proteomes" id="UP000188159"/>
    </source>
</evidence>
<dbReference type="RefSeq" id="WP_077325297.1">
    <property type="nucleotide sequence ID" value="NZ_CP012098.1"/>
</dbReference>
<accession>A0A1Q2C3X0</accession>
<proteinExistence type="predicted"/>
<dbReference type="Proteomes" id="UP000188159">
    <property type="component" value="Chromosome"/>
</dbReference>
<gene>
    <name evidence="1" type="ORF">DO83_01450</name>
</gene>
<organism evidence="1 2">
    <name type="scientific">Anaerostipes hadrus</name>
    <dbReference type="NCBI Taxonomy" id="649756"/>
    <lineage>
        <taxon>Bacteria</taxon>
        <taxon>Bacillati</taxon>
        <taxon>Bacillota</taxon>
        <taxon>Clostridia</taxon>
        <taxon>Lachnospirales</taxon>
        <taxon>Lachnospiraceae</taxon>
        <taxon>Anaerostipes</taxon>
    </lineage>
</organism>
<sequence length="101" mass="11493">MSGIGYYYDENGVKQEIEIGPSFDDFPGMAKVTSPIPICHACRKADFDEKGYETLCKVYGKIPNKHLKAKDYNCPYFDNENNGWYQLIKDKVEKAKGENNG</sequence>
<dbReference type="AlphaFoldDB" id="A0A1Q2C3X0"/>
<reference evidence="1 2" key="1">
    <citation type="journal article" date="2016" name="Sci. Rep.">
        <title>Accelerated dysbiosis of gut microbiota during aggravation of DSS-induced colitis by a butyrate-producing bacterium.</title>
        <authorList>
            <person name="Zhang Q."/>
            <person name="Wu Y."/>
            <person name="Wang J."/>
            <person name="Wu G."/>
            <person name="Long W."/>
            <person name="Xue Z."/>
            <person name="Wang L."/>
            <person name="Zhang X."/>
            <person name="Pang X."/>
            <person name="Zhao Y."/>
            <person name="Zhao L."/>
            <person name="Zhang C."/>
        </authorList>
    </citation>
    <scope>NUCLEOTIDE SEQUENCE [LARGE SCALE GENOMIC DNA]</scope>
    <source>
        <strain evidence="1 2">BPB5</strain>
    </source>
</reference>
<name>A0A1Q2C3X0_ANAHA</name>
<protein>
    <submittedName>
        <fullName evidence="1">Uncharacterized protein</fullName>
    </submittedName>
</protein>
<evidence type="ECO:0000313" key="1">
    <source>
        <dbReference type="EMBL" id="AQP38418.1"/>
    </source>
</evidence>